<evidence type="ECO:0000259" key="1">
    <source>
        <dbReference type="Pfam" id="PF14238"/>
    </source>
</evidence>
<dbReference type="OrthoDB" id="7008377at2"/>
<proteinExistence type="predicted"/>
<evidence type="ECO:0000313" key="2">
    <source>
        <dbReference type="EMBL" id="SDS56777.1"/>
    </source>
</evidence>
<organism evidence="2 3">
    <name type="scientific">Pseudomonas oryzae</name>
    <dbReference type="NCBI Taxonomy" id="1392877"/>
    <lineage>
        <taxon>Bacteria</taxon>
        <taxon>Pseudomonadati</taxon>
        <taxon>Pseudomonadota</taxon>
        <taxon>Gammaproteobacteria</taxon>
        <taxon>Pseudomonadales</taxon>
        <taxon>Pseudomonadaceae</taxon>
        <taxon>Pseudomonas</taxon>
    </lineage>
</organism>
<dbReference type="InterPro" id="IPR025641">
    <property type="entry name" value="DUF4340"/>
</dbReference>
<reference evidence="3" key="1">
    <citation type="submission" date="2016-10" db="EMBL/GenBank/DDBJ databases">
        <authorList>
            <person name="Varghese N."/>
            <person name="Submissions S."/>
        </authorList>
    </citation>
    <scope>NUCLEOTIDE SEQUENCE [LARGE SCALE GENOMIC DNA]</scope>
    <source>
        <strain evidence="3">KCTC 32247</strain>
    </source>
</reference>
<evidence type="ECO:0000313" key="3">
    <source>
        <dbReference type="Proteomes" id="UP000243359"/>
    </source>
</evidence>
<dbReference type="RefSeq" id="WP_090348897.1">
    <property type="nucleotide sequence ID" value="NZ_LT629751.1"/>
</dbReference>
<sequence>MQRKSLWILLLAVLGLGALFAWLQRGVEPPRQAERPLLLPTLAGQLERVQAMQIRHGELPAIRIERRNGGWVVPAKADHPAAAGEVNRLLRALADARKVEAKTRNSANHAQLGLAERGEGAATRVVLEGIGAAPLELLIGQASRQGGQLVRLPGDDQVWLVDQPLELVDNELAWLDRRISAIPFADVREVEVRHADGEQLNVWRDTPEQFNLALRQLPKGRRLAYEPVANGMATLFASLDFADAAPLAQVAFEGRPELTFRLSTFAGGELQGAFYLQGGQHWLVFGQSKGLDGLLIGQPDWAYRLEEQQYRALARRMKDLLAPEA</sequence>
<keyword evidence="3" id="KW-1185">Reference proteome</keyword>
<dbReference type="AlphaFoldDB" id="A0A1H1T983"/>
<protein>
    <recommendedName>
        <fullName evidence="1">DUF4340 domain-containing protein</fullName>
    </recommendedName>
</protein>
<dbReference type="STRING" id="1392877.SAMN05216221_2101"/>
<name>A0A1H1T983_9PSED</name>
<dbReference type="Pfam" id="PF14238">
    <property type="entry name" value="DUF4340"/>
    <property type="match status" value="1"/>
</dbReference>
<dbReference type="Proteomes" id="UP000243359">
    <property type="component" value="Chromosome I"/>
</dbReference>
<gene>
    <name evidence="2" type="ORF">SAMN05216221_2101</name>
</gene>
<feature type="domain" description="DUF4340" evidence="1">
    <location>
        <begin position="71"/>
        <end position="227"/>
    </location>
</feature>
<dbReference type="EMBL" id="LT629751">
    <property type="protein sequence ID" value="SDS56777.1"/>
    <property type="molecule type" value="Genomic_DNA"/>
</dbReference>
<accession>A0A1H1T983</accession>